<keyword evidence="5" id="KW-1185">Reference proteome</keyword>
<dbReference type="WBParaSite" id="HNAJ_0000264201-mRNA-1">
    <property type="protein sequence ID" value="HNAJ_0000264201-mRNA-1"/>
    <property type="gene ID" value="HNAJ_0000264201"/>
</dbReference>
<reference evidence="4 5" key="2">
    <citation type="submission" date="2018-11" db="EMBL/GenBank/DDBJ databases">
        <authorList>
            <consortium name="Pathogen Informatics"/>
        </authorList>
    </citation>
    <scope>NUCLEOTIDE SEQUENCE [LARGE SCALE GENOMIC DNA]</scope>
</reference>
<evidence type="ECO:0000259" key="3">
    <source>
        <dbReference type="Pfam" id="PF15902"/>
    </source>
</evidence>
<dbReference type="GO" id="GO:0006892">
    <property type="term" value="P:post-Golgi vesicle-mediated transport"/>
    <property type="evidence" value="ECO:0007669"/>
    <property type="project" value="TreeGrafter"/>
</dbReference>
<dbReference type="InterPro" id="IPR015943">
    <property type="entry name" value="WD40/YVTN_repeat-like_dom_sf"/>
</dbReference>
<feature type="domain" description="Sortilin N-terminal" evidence="3">
    <location>
        <begin position="89"/>
        <end position="347"/>
    </location>
</feature>
<dbReference type="SUPFAM" id="SSF110296">
    <property type="entry name" value="Oligoxyloglucan reducing end-specific cellobiohydrolase"/>
    <property type="match status" value="1"/>
</dbReference>
<dbReference type="PANTHER" id="PTHR12106:SF27">
    <property type="entry name" value="SORTILIN-RELATED RECEPTOR"/>
    <property type="match status" value="1"/>
</dbReference>
<dbReference type="AlphaFoldDB" id="A0A0R3T6F4"/>
<proteinExistence type="predicted"/>
<feature type="chain" id="PRO_5043131702" evidence="2">
    <location>
        <begin position="25"/>
        <end position="402"/>
    </location>
</feature>
<dbReference type="STRING" id="102285.A0A0R3T6F4"/>
<evidence type="ECO:0000313" key="4">
    <source>
        <dbReference type="EMBL" id="VDN98500.1"/>
    </source>
</evidence>
<feature type="signal peptide" evidence="2">
    <location>
        <begin position="1"/>
        <end position="24"/>
    </location>
</feature>
<evidence type="ECO:0000256" key="1">
    <source>
        <dbReference type="ARBA" id="ARBA00022737"/>
    </source>
</evidence>
<dbReference type="CDD" id="cd15482">
    <property type="entry name" value="Sialidase_non-viral"/>
    <property type="match status" value="1"/>
</dbReference>
<keyword evidence="1" id="KW-0677">Repeat</keyword>
<accession>A0A0R3T6F4</accession>
<evidence type="ECO:0000313" key="6">
    <source>
        <dbReference type="WBParaSite" id="HNAJ_0000264201-mRNA-1"/>
    </source>
</evidence>
<dbReference type="Proteomes" id="UP000278807">
    <property type="component" value="Unassembled WGS sequence"/>
</dbReference>
<evidence type="ECO:0000256" key="2">
    <source>
        <dbReference type="SAM" id="SignalP"/>
    </source>
</evidence>
<sequence length="402" mass="45449">MGFGLGRRIRSFLIIFSVTALVCASETDKCKAQQKIFTEATKHGQPIDFYYFKNDTKETIQLTWTGDSTGIIILVTMSESEQGLGQPSDLYRSTDNGKTFEKITKNLGENIHIKRENGLQTWKSAKNRKIYVVCHDMQNLNHTVIYSTADSGQSWKKSILPFILNGKLKLLVFDEDSYSVLAMEASTKTLFVSIGGDSSWKPVLHDVQDYFWSRFSFDPKNTIYALHGKGQKNPTSNRDSYALSKSEDGGETWRVLLKNVRKIWAPETYTDADGEEPKNRTVGRFLYAAHFPEEYDDGKNLLKLSVSENGGDIFHHVFLPAVISDRFFSVLEIERDCVFLHVDEPGGKCSHISHIQQQSIPFSHFLSLSLPDAEVTDLSAYHLHQIDAVFCAIQTNKHSLAV</sequence>
<keyword evidence="2" id="KW-0732">Signal</keyword>
<reference evidence="6" key="1">
    <citation type="submission" date="2017-02" db="UniProtKB">
        <authorList>
            <consortium name="WormBaseParasite"/>
        </authorList>
    </citation>
    <scope>IDENTIFICATION</scope>
</reference>
<dbReference type="InterPro" id="IPR031778">
    <property type="entry name" value="Sortilin_N"/>
</dbReference>
<organism evidence="6">
    <name type="scientific">Rodentolepis nana</name>
    <name type="common">Dwarf tapeworm</name>
    <name type="synonym">Hymenolepis nana</name>
    <dbReference type="NCBI Taxonomy" id="102285"/>
    <lineage>
        <taxon>Eukaryota</taxon>
        <taxon>Metazoa</taxon>
        <taxon>Spiralia</taxon>
        <taxon>Lophotrochozoa</taxon>
        <taxon>Platyhelminthes</taxon>
        <taxon>Cestoda</taxon>
        <taxon>Eucestoda</taxon>
        <taxon>Cyclophyllidea</taxon>
        <taxon>Hymenolepididae</taxon>
        <taxon>Rodentolepis</taxon>
    </lineage>
</organism>
<dbReference type="PANTHER" id="PTHR12106">
    <property type="entry name" value="SORTILIN RELATED"/>
    <property type="match status" value="1"/>
</dbReference>
<dbReference type="GO" id="GO:0005794">
    <property type="term" value="C:Golgi apparatus"/>
    <property type="evidence" value="ECO:0007669"/>
    <property type="project" value="TreeGrafter"/>
</dbReference>
<dbReference type="InterPro" id="IPR050310">
    <property type="entry name" value="VPS10-sortilin"/>
</dbReference>
<name>A0A0R3T6F4_RODNA</name>
<gene>
    <name evidence="4" type="ORF">HNAJ_LOCUS2641</name>
</gene>
<dbReference type="Gene3D" id="2.130.10.10">
    <property type="entry name" value="YVTN repeat-like/Quinoprotein amine dehydrogenase"/>
    <property type="match status" value="1"/>
</dbReference>
<dbReference type="OrthoDB" id="443634at2759"/>
<protein>
    <submittedName>
        <fullName evidence="6">Sortilin-Vps10 domain-containing protein</fullName>
    </submittedName>
</protein>
<dbReference type="GO" id="GO:0016020">
    <property type="term" value="C:membrane"/>
    <property type="evidence" value="ECO:0007669"/>
    <property type="project" value="TreeGrafter"/>
</dbReference>
<dbReference type="Pfam" id="PF15902">
    <property type="entry name" value="Sortilin-Vps10"/>
    <property type="match status" value="1"/>
</dbReference>
<dbReference type="EMBL" id="UZAE01001336">
    <property type="protein sequence ID" value="VDN98500.1"/>
    <property type="molecule type" value="Genomic_DNA"/>
</dbReference>
<evidence type="ECO:0000313" key="5">
    <source>
        <dbReference type="Proteomes" id="UP000278807"/>
    </source>
</evidence>